<feature type="transmembrane region" description="Helical" evidence="8">
    <location>
        <begin position="600"/>
        <end position="621"/>
    </location>
</feature>
<feature type="compositionally biased region" description="Acidic residues" evidence="7">
    <location>
        <begin position="249"/>
        <end position="260"/>
    </location>
</feature>
<keyword evidence="6 8" id="KW-0472">Membrane</keyword>
<feature type="region of interest" description="Disordered" evidence="7">
    <location>
        <begin position="111"/>
        <end position="132"/>
    </location>
</feature>
<dbReference type="Gene3D" id="1.25.40.10">
    <property type="entry name" value="Tetratricopeptide repeat domain"/>
    <property type="match status" value="1"/>
</dbReference>
<feature type="compositionally biased region" description="Basic and acidic residues" evidence="7">
    <location>
        <begin position="8"/>
        <end position="17"/>
    </location>
</feature>
<evidence type="ECO:0000313" key="11">
    <source>
        <dbReference type="Proteomes" id="UP000738325"/>
    </source>
</evidence>
<keyword evidence="11" id="KW-1185">Reference proteome</keyword>
<protein>
    <submittedName>
        <fullName evidence="10">Vesicle coat component</fullName>
    </submittedName>
</protein>
<sequence>MKKSSAGNKDKGKKATKEPQAPQTWEEYMEGERYATGDKARRFYEKAGDMYNKACKLNPEDSDCLYNLQKLSLLNASIDRFRSALSYDSDNADTLFNLGQALTTHAEVIQDHDEEEDDEEGQDHSHGDKDYHLQTSPEERAALQLQEASSLFETCYSIQQRELYAALQETRSKDGSAEDKPAALIKQEKTELSNAAGVLIDTLISASQALTSLAFLVETVERSQAYYKQASDKLDIALGVANDKLLWADDDDKDQDDDENASSTSRGKDKEPAAELIVDGDDDILPASKPVSTFREAESQSDTVSRKEKVCDIHLQYSTVLSSQTDRHYQDTGRISEELYEKSMKHLNVVLKHQPRHVEALCDKGDLLGAWAQGLAAFGPEAGEEEEILSDAASTLTLGTSDAVAAEPVSSKSGSSSGSGSGASGSKPSGRSARAWQLFALATRAFLSALEVEPQNTSILEKLGDIHWSRSQLSSATAVKNRAVLLNNASVYYRFAWESCRDASSSQGEGAVDEDQRQEILLSWAQVLRAIPGKEEEVVRVLKQWKRIGGSKEMLKEMLQGESTGDILRQDFVEFALQLVRKGLQGHCNNNNNSIMTRTLLSAAVAASAFMLLAMLAFMVAPGGVEALKFDLPAENVDDATPRCLSMYIDAETHVELKVKAGPGPHQKLSVVVTDDSEHANQLWKKDSLTEALQKASFIHKHAGDVVICFTNVLSDGLKPDSRYSRTVEFTIQFGSETVDYVKVAKEEKLKPMEVELRKLEDIVKDVMKNMIHLQKREEIMRDTNESTNARVKWFSTMTMGVLLLLGLWQIFYLKRFFRKKRLID</sequence>
<keyword evidence="5 8" id="KW-1133">Transmembrane helix</keyword>
<feature type="region of interest" description="Disordered" evidence="7">
    <location>
        <begin position="406"/>
        <end position="429"/>
    </location>
</feature>
<dbReference type="Pfam" id="PF01105">
    <property type="entry name" value="EMP24_GP25L"/>
    <property type="match status" value="1"/>
</dbReference>
<evidence type="ECO:0000313" key="10">
    <source>
        <dbReference type="EMBL" id="KAG0318180.1"/>
    </source>
</evidence>
<feature type="region of interest" description="Disordered" evidence="7">
    <location>
        <begin position="1"/>
        <end position="32"/>
    </location>
</feature>
<organism evidence="10 11">
    <name type="scientific">Dissophora globulifera</name>
    <dbReference type="NCBI Taxonomy" id="979702"/>
    <lineage>
        <taxon>Eukaryota</taxon>
        <taxon>Fungi</taxon>
        <taxon>Fungi incertae sedis</taxon>
        <taxon>Mucoromycota</taxon>
        <taxon>Mortierellomycotina</taxon>
        <taxon>Mortierellomycetes</taxon>
        <taxon>Mortierellales</taxon>
        <taxon>Mortierellaceae</taxon>
        <taxon>Dissophora</taxon>
    </lineage>
</organism>
<dbReference type="AlphaFoldDB" id="A0A9P6RI07"/>
<feature type="transmembrane region" description="Helical" evidence="8">
    <location>
        <begin position="794"/>
        <end position="814"/>
    </location>
</feature>
<evidence type="ECO:0000256" key="2">
    <source>
        <dbReference type="ARBA" id="ARBA00007104"/>
    </source>
</evidence>
<dbReference type="GO" id="GO:0016020">
    <property type="term" value="C:membrane"/>
    <property type="evidence" value="ECO:0007669"/>
    <property type="project" value="UniProtKB-SubCell"/>
</dbReference>
<dbReference type="Proteomes" id="UP000738325">
    <property type="component" value="Unassembled WGS sequence"/>
</dbReference>
<feature type="region of interest" description="Disordered" evidence="7">
    <location>
        <begin position="249"/>
        <end position="275"/>
    </location>
</feature>
<dbReference type="EMBL" id="JAAAIP010000385">
    <property type="protein sequence ID" value="KAG0318180.1"/>
    <property type="molecule type" value="Genomic_DNA"/>
</dbReference>
<reference evidence="10" key="1">
    <citation type="journal article" date="2020" name="Fungal Divers.">
        <title>Resolving the Mortierellaceae phylogeny through synthesis of multi-gene phylogenetics and phylogenomics.</title>
        <authorList>
            <person name="Vandepol N."/>
            <person name="Liber J."/>
            <person name="Desiro A."/>
            <person name="Na H."/>
            <person name="Kennedy M."/>
            <person name="Barry K."/>
            <person name="Grigoriev I.V."/>
            <person name="Miller A.N."/>
            <person name="O'Donnell K."/>
            <person name="Stajich J.E."/>
            <person name="Bonito G."/>
        </authorList>
    </citation>
    <scope>NUCLEOTIDE SEQUENCE</scope>
    <source>
        <strain evidence="10">REB-010B</strain>
    </source>
</reference>
<comment type="caution">
    <text evidence="10">The sequence shown here is derived from an EMBL/GenBank/DDBJ whole genome shotgun (WGS) entry which is preliminary data.</text>
</comment>
<gene>
    <name evidence="10" type="primary">ERV25_2</name>
    <name evidence="10" type="ORF">BGZ99_005826</name>
</gene>
<comment type="similarity">
    <text evidence="2">Belongs to the EMP24/GP25L family.</text>
</comment>
<evidence type="ECO:0000256" key="4">
    <source>
        <dbReference type="ARBA" id="ARBA00022729"/>
    </source>
</evidence>
<feature type="domain" description="GOLD" evidence="9">
    <location>
        <begin position="627"/>
        <end position="819"/>
    </location>
</feature>
<evidence type="ECO:0000256" key="8">
    <source>
        <dbReference type="SAM" id="Phobius"/>
    </source>
</evidence>
<dbReference type="OrthoDB" id="5328412at2759"/>
<dbReference type="SMART" id="SM01190">
    <property type="entry name" value="EMP24_GP25L"/>
    <property type="match status" value="1"/>
</dbReference>
<keyword evidence="3 8" id="KW-0812">Transmembrane</keyword>
<feature type="compositionally biased region" description="Basic and acidic residues" evidence="7">
    <location>
        <begin position="122"/>
        <end position="132"/>
    </location>
</feature>
<dbReference type="InterPro" id="IPR015720">
    <property type="entry name" value="Emp24-like"/>
</dbReference>
<evidence type="ECO:0000259" key="9">
    <source>
        <dbReference type="SMART" id="SM01190"/>
    </source>
</evidence>
<dbReference type="InterPro" id="IPR011990">
    <property type="entry name" value="TPR-like_helical_dom_sf"/>
</dbReference>
<accession>A0A9P6RI07</accession>
<keyword evidence="4" id="KW-0732">Signal</keyword>
<evidence type="ECO:0000256" key="5">
    <source>
        <dbReference type="ARBA" id="ARBA00022989"/>
    </source>
</evidence>
<evidence type="ECO:0000256" key="7">
    <source>
        <dbReference type="SAM" id="MobiDB-lite"/>
    </source>
</evidence>
<comment type="subcellular location">
    <subcellularLocation>
        <location evidence="1">Membrane</location>
        <topology evidence="1">Single-pass type I membrane protein</topology>
    </subcellularLocation>
</comment>
<evidence type="ECO:0000256" key="6">
    <source>
        <dbReference type="ARBA" id="ARBA00023136"/>
    </source>
</evidence>
<dbReference type="SUPFAM" id="SSF48452">
    <property type="entry name" value="TPR-like"/>
    <property type="match status" value="1"/>
</dbReference>
<evidence type="ECO:0000256" key="1">
    <source>
        <dbReference type="ARBA" id="ARBA00004479"/>
    </source>
</evidence>
<dbReference type="InterPro" id="IPR009038">
    <property type="entry name" value="GOLD_dom"/>
</dbReference>
<feature type="compositionally biased region" description="Acidic residues" evidence="7">
    <location>
        <begin position="112"/>
        <end position="121"/>
    </location>
</feature>
<name>A0A9P6RI07_9FUNG</name>
<proteinExistence type="inferred from homology"/>
<dbReference type="PANTHER" id="PTHR22811">
    <property type="entry name" value="TRANSMEMBRANE EMP24 DOMAIN-CONTAINING PROTEIN"/>
    <property type="match status" value="1"/>
</dbReference>
<evidence type="ECO:0000256" key="3">
    <source>
        <dbReference type="ARBA" id="ARBA00022692"/>
    </source>
</evidence>